<evidence type="ECO:0000256" key="3">
    <source>
        <dbReference type="ARBA" id="ARBA00023125"/>
    </source>
</evidence>
<evidence type="ECO:0000256" key="1">
    <source>
        <dbReference type="ARBA" id="ARBA00004123"/>
    </source>
</evidence>
<dbReference type="PANTHER" id="PTHR37534">
    <property type="entry name" value="TRANSCRIPTIONAL ACTIVATOR PROTEIN UGA3"/>
    <property type="match status" value="1"/>
</dbReference>
<keyword evidence="3" id="KW-0238">DNA-binding</keyword>
<accession>A0A5N5WJN1</accession>
<comment type="subcellular location">
    <subcellularLocation>
        <location evidence="1">Nucleus</location>
    </subcellularLocation>
</comment>
<dbReference type="AlphaFoldDB" id="A0A5N5WJN1"/>
<dbReference type="PANTHER" id="PTHR37534:SF15">
    <property type="entry name" value="ZN(II)2CYS6 TRANSCRIPTION FACTOR (EUROFUNG)"/>
    <property type="match status" value="1"/>
</dbReference>
<protein>
    <submittedName>
        <fullName evidence="6">Fungal-specific transcription factor domain-containing protein</fullName>
    </submittedName>
</protein>
<dbReference type="GO" id="GO:0008270">
    <property type="term" value="F:zinc ion binding"/>
    <property type="evidence" value="ECO:0007669"/>
    <property type="project" value="InterPro"/>
</dbReference>
<dbReference type="Proteomes" id="UP000326565">
    <property type="component" value="Unassembled WGS sequence"/>
</dbReference>
<proteinExistence type="predicted"/>
<dbReference type="GO" id="GO:0000981">
    <property type="term" value="F:DNA-binding transcription factor activity, RNA polymerase II-specific"/>
    <property type="evidence" value="ECO:0007669"/>
    <property type="project" value="InterPro"/>
</dbReference>
<reference evidence="6 7" key="1">
    <citation type="submission" date="2019-04" db="EMBL/GenBank/DDBJ databases">
        <title>Friends and foes A comparative genomics study of 23 Aspergillus species from section Flavi.</title>
        <authorList>
            <consortium name="DOE Joint Genome Institute"/>
            <person name="Kjaerbolling I."/>
            <person name="Vesth T."/>
            <person name="Frisvad J.C."/>
            <person name="Nybo J.L."/>
            <person name="Theobald S."/>
            <person name="Kildgaard S."/>
            <person name="Isbrandt T."/>
            <person name="Kuo A."/>
            <person name="Sato A."/>
            <person name="Lyhne E.K."/>
            <person name="Kogle M.E."/>
            <person name="Wiebenga A."/>
            <person name="Kun R.S."/>
            <person name="Lubbers R.J."/>
            <person name="Makela M.R."/>
            <person name="Barry K."/>
            <person name="Chovatia M."/>
            <person name="Clum A."/>
            <person name="Daum C."/>
            <person name="Haridas S."/>
            <person name="He G."/>
            <person name="LaButti K."/>
            <person name="Lipzen A."/>
            <person name="Mondo S."/>
            <person name="Riley R."/>
            <person name="Salamov A."/>
            <person name="Simmons B.A."/>
            <person name="Magnuson J.K."/>
            <person name="Henrissat B."/>
            <person name="Mortensen U.H."/>
            <person name="Larsen T.O."/>
            <person name="Devries R.P."/>
            <person name="Grigoriev I.V."/>
            <person name="Machida M."/>
            <person name="Baker S.E."/>
            <person name="Andersen M.R."/>
        </authorList>
    </citation>
    <scope>NUCLEOTIDE SEQUENCE [LARGE SCALE GENOMIC DNA]</scope>
    <source>
        <strain evidence="6 7">CBS 151.66</strain>
    </source>
</reference>
<keyword evidence="2" id="KW-0805">Transcription regulation</keyword>
<dbReference type="Pfam" id="PF11951">
    <property type="entry name" value="Fungal_trans_2"/>
    <property type="match status" value="1"/>
</dbReference>
<evidence type="ECO:0000313" key="6">
    <source>
        <dbReference type="EMBL" id="KAB8068746.1"/>
    </source>
</evidence>
<dbReference type="InterPro" id="IPR001138">
    <property type="entry name" value="Zn2Cys6_DnaBD"/>
</dbReference>
<keyword evidence="5" id="KW-0539">Nucleus</keyword>
<evidence type="ECO:0000256" key="4">
    <source>
        <dbReference type="ARBA" id="ARBA00023163"/>
    </source>
</evidence>
<dbReference type="GO" id="GO:0005634">
    <property type="term" value="C:nucleus"/>
    <property type="evidence" value="ECO:0007669"/>
    <property type="project" value="UniProtKB-SubCell"/>
</dbReference>
<gene>
    <name evidence="6" type="ORF">BDV29DRAFT_162102</name>
</gene>
<dbReference type="GO" id="GO:0000976">
    <property type="term" value="F:transcription cis-regulatory region binding"/>
    <property type="evidence" value="ECO:0007669"/>
    <property type="project" value="TreeGrafter"/>
</dbReference>
<dbReference type="EMBL" id="ML732375">
    <property type="protein sequence ID" value="KAB8068746.1"/>
    <property type="molecule type" value="Genomic_DNA"/>
</dbReference>
<dbReference type="SUPFAM" id="SSF57701">
    <property type="entry name" value="Zn2/Cys6 DNA-binding domain"/>
    <property type="match status" value="1"/>
</dbReference>
<evidence type="ECO:0000256" key="2">
    <source>
        <dbReference type="ARBA" id="ARBA00023015"/>
    </source>
</evidence>
<organism evidence="6 7">
    <name type="scientific">Aspergillus leporis</name>
    <dbReference type="NCBI Taxonomy" id="41062"/>
    <lineage>
        <taxon>Eukaryota</taxon>
        <taxon>Fungi</taxon>
        <taxon>Dikarya</taxon>
        <taxon>Ascomycota</taxon>
        <taxon>Pezizomycotina</taxon>
        <taxon>Eurotiomycetes</taxon>
        <taxon>Eurotiomycetidae</taxon>
        <taxon>Eurotiales</taxon>
        <taxon>Aspergillaceae</taxon>
        <taxon>Aspergillus</taxon>
        <taxon>Aspergillus subgen. Circumdati</taxon>
    </lineage>
</organism>
<keyword evidence="4" id="KW-0804">Transcription</keyword>
<sequence length="469" mass="53113">MSSPERCGACVRGRLVCDGTTPVCVKCVKRGTVCPGYSERLRVRWIETGRVSIRKQAIRLGEAKTPVARPLGISPEITEAITALDYYNTHIAPDLVAVDTPRNPFEISPADFPQLPRYVLHLLSSTALTHRLVRRGWRLGQPANGHHVALYRHRGEALSLLSREITSISRQNRLAILSGVLAFTLAELQHGSSRNCLKHLDAARKTLCMLGGIREIFGLDRRLDAQLAYFMIIDIMRVSTSPPINSGVANQHEYVTLIDDNLTLATCFACPAELLRKVISINALRLEARPLEWQETHTETAIGLLQHILDFDPIAWAEDAIQSGKRTPEDRCIWLKIGQVYHDAVTLYCIGSLAHVFQCANTYRLYVSSCRKTVRHSLHYHIVDLFSPRYNQLVKLSLWPLIVAGIEVTADYPDFQTSIRQYLEQVACKIGTASPYEAINYLERFWQHETQYNLFCRWETFESAMVFVL</sequence>
<name>A0A5N5WJN1_9EURO</name>
<dbReference type="CDD" id="cd00067">
    <property type="entry name" value="GAL4"/>
    <property type="match status" value="1"/>
</dbReference>
<dbReference type="OrthoDB" id="19261at2759"/>
<evidence type="ECO:0000313" key="7">
    <source>
        <dbReference type="Proteomes" id="UP000326565"/>
    </source>
</evidence>
<dbReference type="InterPro" id="IPR036864">
    <property type="entry name" value="Zn2-C6_fun-type_DNA-bd_sf"/>
</dbReference>
<evidence type="ECO:0000256" key="5">
    <source>
        <dbReference type="ARBA" id="ARBA00023242"/>
    </source>
</evidence>
<dbReference type="InterPro" id="IPR021858">
    <property type="entry name" value="Fun_TF"/>
</dbReference>
<dbReference type="GO" id="GO:0045944">
    <property type="term" value="P:positive regulation of transcription by RNA polymerase II"/>
    <property type="evidence" value="ECO:0007669"/>
    <property type="project" value="TreeGrafter"/>
</dbReference>
<keyword evidence="7" id="KW-1185">Reference proteome</keyword>